<dbReference type="Proteomes" id="UP000298030">
    <property type="component" value="Unassembled WGS sequence"/>
</dbReference>
<evidence type="ECO:0000259" key="2">
    <source>
        <dbReference type="Pfam" id="PF24883"/>
    </source>
</evidence>
<keyword evidence="4" id="KW-1185">Reference proteome</keyword>
<comment type="caution">
    <text evidence="3">The sequence shown here is derived from an EMBL/GenBank/DDBJ whole genome shotgun (WGS) entry which is preliminary data.</text>
</comment>
<reference evidence="3 4" key="1">
    <citation type="journal article" date="2019" name="Nat. Ecol. Evol.">
        <title>Megaphylogeny resolves global patterns of mushroom evolution.</title>
        <authorList>
            <person name="Varga T."/>
            <person name="Krizsan K."/>
            <person name="Foldi C."/>
            <person name="Dima B."/>
            <person name="Sanchez-Garcia M."/>
            <person name="Sanchez-Ramirez S."/>
            <person name="Szollosi G.J."/>
            <person name="Szarkandi J.G."/>
            <person name="Papp V."/>
            <person name="Albert L."/>
            <person name="Andreopoulos W."/>
            <person name="Angelini C."/>
            <person name="Antonin V."/>
            <person name="Barry K.W."/>
            <person name="Bougher N.L."/>
            <person name="Buchanan P."/>
            <person name="Buyck B."/>
            <person name="Bense V."/>
            <person name="Catcheside P."/>
            <person name="Chovatia M."/>
            <person name="Cooper J."/>
            <person name="Damon W."/>
            <person name="Desjardin D."/>
            <person name="Finy P."/>
            <person name="Geml J."/>
            <person name="Haridas S."/>
            <person name="Hughes K."/>
            <person name="Justo A."/>
            <person name="Karasinski D."/>
            <person name="Kautmanova I."/>
            <person name="Kiss B."/>
            <person name="Kocsube S."/>
            <person name="Kotiranta H."/>
            <person name="LaButti K.M."/>
            <person name="Lechner B.E."/>
            <person name="Liimatainen K."/>
            <person name="Lipzen A."/>
            <person name="Lukacs Z."/>
            <person name="Mihaltcheva S."/>
            <person name="Morgado L.N."/>
            <person name="Niskanen T."/>
            <person name="Noordeloos M.E."/>
            <person name="Ohm R.A."/>
            <person name="Ortiz-Santana B."/>
            <person name="Ovrebo C."/>
            <person name="Racz N."/>
            <person name="Riley R."/>
            <person name="Savchenko A."/>
            <person name="Shiryaev A."/>
            <person name="Soop K."/>
            <person name="Spirin V."/>
            <person name="Szebenyi C."/>
            <person name="Tomsovsky M."/>
            <person name="Tulloss R.E."/>
            <person name="Uehling J."/>
            <person name="Grigoriev I.V."/>
            <person name="Vagvolgyi C."/>
            <person name="Papp T."/>
            <person name="Martin F.M."/>
            <person name="Miettinen O."/>
            <person name="Hibbett D.S."/>
            <person name="Nagy L.G."/>
        </authorList>
    </citation>
    <scope>NUCLEOTIDE SEQUENCE [LARGE SCALE GENOMIC DNA]</scope>
    <source>
        <strain evidence="3 4">FP101781</strain>
    </source>
</reference>
<dbReference type="SUPFAM" id="SSF52540">
    <property type="entry name" value="P-loop containing nucleoside triphosphate hydrolases"/>
    <property type="match status" value="1"/>
</dbReference>
<dbReference type="Gene3D" id="3.40.50.300">
    <property type="entry name" value="P-loop containing nucleotide triphosphate hydrolases"/>
    <property type="match status" value="1"/>
</dbReference>
<dbReference type="OrthoDB" id="163438at2759"/>
<evidence type="ECO:0000313" key="3">
    <source>
        <dbReference type="EMBL" id="TEB33599.1"/>
    </source>
</evidence>
<protein>
    <recommendedName>
        <fullName evidence="2">Nephrocystin 3-like N-terminal domain-containing protein</fullName>
    </recommendedName>
</protein>
<evidence type="ECO:0000313" key="4">
    <source>
        <dbReference type="Proteomes" id="UP000298030"/>
    </source>
</evidence>
<dbReference type="InterPro" id="IPR056884">
    <property type="entry name" value="NPHP3-like_N"/>
</dbReference>
<dbReference type="STRING" id="71717.A0A4Y7TJC5"/>
<gene>
    <name evidence="3" type="ORF">FA13DRAFT_1730648</name>
</gene>
<dbReference type="PANTHER" id="PTHR10039:SF14">
    <property type="entry name" value="NACHT DOMAIN-CONTAINING PROTEIN"/>
    <property type="match status" value="1"/>
</dbReference>
<keyword evidence="1" id="KW-0677">Repeat</keyword>
<organism evidence="3 4">
    <name type="scientific">Coprinellus micaceus</name>
    <name type="common">Glistening ink-cap mushroom</name>
    <name type="synonym">Coprinus micaceus</name>
    <dbReference type="NCBI Taxonomy" id="71717"/>
    <lineage>
        <taxon>Eukaryota</taxon>
        <taxon>Fungi</taxon>
        <taxon>Dikarya</taxon>
        <taxon>Basidiomycota</taxon>
        <taxon>Agaricomycotina</taxon>
        <taxon>Agaricomycetes</taxon>
        <taxon>Agaricomycetidae</taxon>
        <taxon>Agaricales</taxon>
        <taxon>Agaricineae</taxon>
        <taxon>Psathyrellaceae</taxon>
        <taxon>Coprinellus</taxon>
    </lineage>
</organism>
<dbReference type="PANTHER" id="PTHR10039">
    <property type="entry name" value="AMELOGENIN"/>
    <property type="match status" value="1"/>
</dbReference>
<dbReference type="InterPro" id="IPR027417">
    <property type="entry name" value="P-loop_NTPase"/>
</dbReference>
<name>A0A4Y7TJC5_COPMI</name>
<sequence length="678" mass="76272">MAMFQNASGFKIKKGKFKQINTGSYRPAGGGSKLVNAKGDYINTTEINAQEYHQHEVSSSDPLKDLYAHVSVGCMHNSADRSDAPKCHEETRQAVQGDVFSWIDHGPLDETLWLTGPAGTGKSAIMGTVCDKLGDRVAASFYFAAYAGSIERKSKRSFVTTLAYQLQRHPHLKERLSATMLSTIREDPAVFEMSLREQMETLILRPLRDSQAKFPTNPVSLIIAIDGVDECGEDRYDDPGRSRENDQTEVLYVLRQLINDPASPFRVIVASRPETWIREFFTTKASKKFNEIFLDGKYNPDDDIRLFLRSKFAELCRRHGIHPSTWPTEDVITKLVQDASGQFIYVATILRFINTPPLSPREQLEIVLKIKTQDTFNPFSVLDALYTSILRSSRSPSDIVIRLKALQCLESSGATTMLALKLTTTTTTTTRSLMTRFIWGSNAVATRPSAWTVDRLLEGGLGSAAMLTELPSLVYIRTEATGKFDSVEYGRELGLLPSPTPEIGWDACYTFYHKSFLDYLEDPLRCGAAFPDTNKKRVDTWMAERLSRTLMCRSPGVPTDDALLPVFQRCFLDILITVSNQGSSRKKSDGPKLFRIRNFTGDIVLDDALLSQCEPRKWLDLPNKVPSTVFDDTHFPRLMYDFVHRGCGTLRCKPGCKLWRNAISDLEPPQPSPARVRR</sequence>
<dbReference type="AlphaFoldDB" id="A0A4Y7TJC5"/>
<accession>A0A4Y7TJC5</accession>
<proteinExistence type="predicted"/>
<dbReference type="Pfam" id="PF24883">
    <property type="entry name" value="NPHP3_N"/>
    <property type="match status" value="1"/>
</dbReference>
<evidence type="ECO:0000256" key="1">
    <source>
        <dbReference type="ARBA" id="ARBA00022737"/>
    </source>
</evidence>
<dbReference type="EMBL" id="QPFP01000012">
    <property type="protein sequence ID" value="TEB33599.1"/>
    <property type="molecule type" value="Genomic_DNA"/>
</dbReference>
<feature type="domain" description="Nephrocystin 3-like N-terminal" evidence="2">
    <location>
        <begin position="101"/>
        <end position="272"/>
    </location>
</feature>